<dbReference type="EMBL" id="CP035544">
    <property type="protein sequence ID" value="QBA63893.1"/>
    <property type="molecule type" value="Genomic_DNA"/>
</dbReference>
<dbReference type="KEGG" id="mur:EQY75_04675"/>
<evidence type="ECO:0000256" key="1">
    <source>
        <dbReference type="ARBA" id="ARBA00022679"/>
    </source>
</evidence>
<dbReference type="Gene3D" id="3.90.550.20">
    <property type="match status" value="1"/>
</dbReference>
<dbReference type="InterPro" id="IPR029044">
    <property type="entry name" value="Nucleotide-diphossugar_trans"/>
</dbReference>
<proteinExistence type="predicted"/>
<accession>A0A411E8N5</accession>
<evidence type="ECO:0000313" key="3">
    <source>
        <dbReference type="Proteomes" id="UP000290889"/>
    </source>
</evidence>
<dbReference type="GO" id="GO:0016020">
    <property type="term" value="C:membrane"/>
    <property type="evidence" value="ECO:0007669"/>
    <property type="project" value="GOC"/>
</dbReference>
<dbReference type="PANTHER" id="PTHR32385">
    <property type="entry name" value="MANNOSYL PHOSPHORYLINOSITOL CERAMIDE SYNTHASE"/>
    <property type="match status" value="1"/>
</dbReference>
<protein>
    <submittedName>
        <fullName evidence="2">Glycosyl transferase</fullName>
    </submittedName>
</protein>
<dbReference type="PANTHER" id="PTHR32385:SF15">
    <property type="entry name" value="INOSITOL PHOSPHOCERAMIDE MANNOSYLTRANSFERASE 1"/>
    <property type="match status" value="1"/>
</dbReference>
<reference evidence="2 3" key="1">
    <citation type="submission" date="2019-01" db="EMBL/GenBank/DDBJ databases">
        <title>Muriicola soli sp. nov., isolated from soil.</title>
        <authorList>
            <person name="Kang H.J."/>
            <person name="Kim S.B."/>
        </authorList>
    </citation>
    <scope>NUCLEOTIDE SEQUENCE [LARGE SCALE GENOMIC DNA]</scope>
    <source>
        <strain evidence="2 3">MMS17-SY002</strain>
    </source>
</reference>
<dbReference type="AlphaFoldDB" id="A0A411E8N5"/>
<dbReference type="GO" id="GO:0000030">
    <property type="term" value="F:mannosyltransferase activity"/>
    <property type="evidence" value="ECO:0007669"/>
    <property type="project" value="TreeGrafter"/>
</dbReference>
<dbReference type="InterPro" id="IPR007577">
    <property type="entry name" value="GlycoTrfase_DXD_sugar-bd_CS"/>
</dbReference>
<name>A0A411E8N5_9FLAO</name>
<gene>
    <name evidence="2" type="ORF">EQY75_04675</name>
</gene>
<dbReference type="InterPro" id="IPR051706">
    <property type="entry name" value="Glycosyltransferase_domain"/>
</dbReference>
<organism evidence="2 3">
    <name type="scientific">Muriicola soli</name>
    <dbReference type="NCBI Taxonomy" id="2507538"/>
    <lineage>
        <taxon>Bacteria</taxon>
        <taxon>Pseudomonadati</taxon>
        <taxon>Bacteroidota</taxon>
        <taxon>Flavobacteriia</taxon>
        <taxon>Flavobacteriales</taxon>
        <taxon>Flavobacteriaceae</taxon>
        <taxon>Muriicola</taxon>
    </lineage>
</organism>
<dbReference type="SUPFAM" id="SSF53448">
    <property type="entry name" value="Nucleotide-diphospho-sugar transferases"/>
    <property type="match status" value="1"/>
</dbReference>
<dbReference type="Pfam" id="PF04488">
    <property type="entry name" value="Gly_transf_sug"/>
    <property type="match status" value="1"/>
</dbReference>
<sequence length="256" mass="29997">MIPKKIHYCWLSGDPYPPMISKCMESWKTHLPNYELVLWDLNRFDLQKSTWVKQAFEQKKYAFAADYIRLYALYHHGGIYLDTDVEVRKSFDPLLHLPYFFGTEGEGMIEAAVIGAEKGTTWLAQCLDHYRERHFIKENGDLDIQTLPRVMGKQINKKYGLSELNKVDLTSLNYEVNDQDLFMFPKDYFCAKDHGTGIVSPTDNTFSIHHFAMSWVSNKKTFLPNVKRKLISLFGKNLIESLIKNLRLRNLKNRFN</sequence>
<evidence type="ECO:0000313" key="2">
    <source>
        <dbReference type="EMBL" id="QBA63893.1"/>
    </source>
</evidence>
<dbReference type="RefSeq" id="WP_129603315.1">
    <property type="nucleotide sequence ID" value="NZ_CP035544.1"/>
</dbReference>
<keyword evidence="1 2" id="KW-0808">Transferase</keyword>
<dbReference type="OrthoDB" id="9802987at2"/>
<keyword evidence="3" id="KW-1185">Reference proteome</keyword>
<dbReference type="Proteomes" id="UP000290889">
    <property type="component" value="Chromosome"/>
</dbReference>
<dbReference type="GO" id="GO:0051999">
    <property type="term" value="P:mannosyl-inositol phosphorylceramide biosynthetic process"/>
    <property type="evidence" value="ECO:0007669"/>
    <property type="project" value="TreeGrafter"/>
</dbReference>